<evidence type="ECO:0000313" key="3">
    <source>
        <dbReference type="Proteomes" id="UP000053958"/>
    </source>
</evidence>
<feature type="compositionally biased region" description="Basic and acidic residues" evidence="1">
    <location>
        <begin position="579"/>
        <end position="593"/>
    </location>
</feature>
<evidence type="ECO:0000313" key="2">
    <source>
        <dbReference type="EMBL" id="KKA24088.1"/>
    </source>
</evidence>
<feature type="compositionally biased region" description="Basic and acidic residues" evidence="1">
    <location>
        <begin position="465"/>
        <end position="478"/>
    </location>
</feature>
<dbReference type="Proteomes" id="UP000053958">
    <property type="component" value="Unassembled WGS sequence"/>
</dbReference>
<feature type="region of interest" description="Disordered" evidence="1">
    <location>
        <begin position="1"/>
        <end position="132"/>
    </location>
</feature>
<accession>A0A0F4Z2H7</accession>
<keyword evidence="3" id="KW-1185">Reference proteome</keyword>
<name>A0A0F4Z2H7_RASE3</name>
<feature type="compositionally biased region" description="Basic residues" evidence="1">
    <location>
        <begin position="284"/>
        <end position="293"/>
    </location>
</feature>
<comment type="caution">
    <text evidence="2">The sequence shown here is derived from an EMBL/GenBank/DDBJ whole genome shotgun (WGS) entry which is preliminary data.</text>
</comment>
<feature type="compositionally biased region" description="Polar residues" evidence="1">
    <location>
        <begin position="646"/>
        <end position="668"/>
    </location>
</feature>
<dbReference type="GeneID" id="25314251"/>
<dbReference type="RefSeq" id="XP_013330700.1">
    <property type="nucleotide sequence ID" value="XM_013475246.1"/>
</dbReference>
<dbReference type="AlphaFoldDB" id="A0A0F4Z2H7"/>
<feature type="region of interest" description="Disordered" evidence="1">
    <location>
        <begin position="196"/>
        <end position="690"/>
    </location>
</feature>
<feature type="compositionally biased region" description="Polar residues" evidence="1">
    <location>
        <begin position="259"/>
        <end position="269"/>
    </location>
</feature>
<gene>
    <name evidence="2" type="ORF">T310_1900</name>
</gene>
<feature type="compositionally biased region" description="Basic and acidic residues" evidence="1">
    <location>
        <begin position="486"/>
        <end position="507"/>
    </location>
</feature>
<feature type="compositionally biased region" description="Polar residues" evidence="1">
    <location>
        <begin position="348"/>
        <end position="385"/>
    </location>
</feature>
<sequence>MSFQRIILDSDDEEDAGSDIATSIDPLQDPSSQEDAPEDKGHDVNVSCSSGGRELFQAPDPNSELPQVDFDRFLQSESSVIGDQGPSSSQQRREERWIPSENGSASVAALVSQHRRSQREEPGSLYSTDMQYTPVAATPETTGFELPPTKKLKCHDTTIDTDVMAQDDTTTSYAMQDSAAKTCDSSEAATSYNYFASFPPKENTTQTSHPADEGTETLRLTPGRSKSLQPFYDSPPPTEPFSSLASSHQKRSKSDLPDRNSSQKSSSAVQDEHHSSTEAEITITKRKRGRPKKQAVNEGTEAHLKEIPDSAANSDGQPTKRRPGRPRKVDVPNKGNDADPGDAEGCSANETTTASANQGNCHQDLISENNVLNHDGEGSNQLGSNERSDVPPRSSPDDLDPGLPAEMYKPRPSRSRATPLEDYSVLNTTEEPEKVKKKKIKRGKTTSAVLSKSYESDVEADVLWIEDRPVNKTSKEEGLESNPIELDGHAAEKDAGENATATREEQNARPGDSASLPSTEASGPEPKKRGRKRKKTNQEPITTELPSGVEPAQEANEQNVKHAPKNVLQDISNLPSPIKNEDKKPKLNHRIESPEVVIVGDRQEDGHGGDDNTNTNTTNNNNTIQSSPHKSSTATSPDPLLETPKKMTTTKQLNNDEASPEKTPSNAPGSAAATTKGPDKHSPIARTSKVPFRVGLSRKARIAPLLKVVRK</sequence>
<proteinExistence type="predicted"/>
<feature type="compositionally biased region" description="Basic and acidic residues" evidence="1">
    <location>
        <begin position="601"/>
        <end position="610"/>
    </location>
</feature>
<feature type="compositionally biased region" description="Polar residues" evidence="1">
    <location>
        <begin position="75"/>
        <end position="90"/>
    </location>
</feature>
<dbReference type="OrthoDB" id="5404794at2759"/>
<feature type="compositionally biased region" description="Low complexity" evidence="1">
    <location>
        <begin position="612"/>
        <end position="623"/>
    </location>
</feature>
<feature type="compositionally biased region" description="Basic residues" evidence="1">
    <location>
        <begin position="435"/>
        <end position="444"/>
    </location>
</feature>
<dbReference type="InterPro" id="IPR017956">
    <property type="entry name" value="AT_hook_DNA-bd_motif"/>
</dbReference>
<protein>
    <submittedName>
        <fullName evidence="2">Uncharacterized protein</fullName>
    </submittedName>
</protein>
<dbReference type="GO" id="GO:0003677">
    <property type="term" value="F:DNA binding"/>
    <property type="evidence" value="ECO:0007669"/>
    <property type="project" value="InterPro"/>
</dbReference>
<evidence type="ECO:0000256" key="1">
    <source>
        <dbReference type="SAM" id="MobiDB-lite"/>
    </source>
</evidence>
<feature type="compositionally biased region" description="Polar residues" evidence="1">
    <location>
        <begin position="624"/>
        <end position="636"/>
    </location>
</feature>
<dbReference type="SMART" id="SM00384">
    <property type="entry name" value="AT_hook"/>
    <property type="match status" value="3"/>
</dbReference>
<organism evidence="2 3">
    <name type="scientific">Rasamsonia emersonii (strain ATCC 16479 / CBS 393.64 / IMI 116815)</name>
    <dbReference type="NCBI Taxonomy" id="1408163"/>
    <lineage>
        <taxon>Eukaryota</taxon>
        <taxon>Fungi</taxon>
        <taxon>Dikarya</taxon>
        <taxon>Ascomycota</taxon>
        <taxon>Pezizomycotina</taxon>
        <taxon>Eurotiomycetes</taxon>
        <taxon>Eurotiomycetidae</taxon>
        <taxon>Eurotiales</taxon>
        <taxon>Trichocomaceae</taxon>
        <taxon>Rasamsonia</taxon>
    </lineage>
</organism>
<dbReference type="EMBL" id="LASV01000075">
    <property type="protein sequence ID" value="KKA24088.1"/>
    <property type="molecule type" value="Genomic_DNA"/>
</dbReference>
<reference evidence="2 3" key="1">
    <citation type="submission" date="2015-04" db="EMBL/GenBank/DDBJ databases">
        <authorList>
            <person name="Heijne W.H."/>
            <person name="Fedorova N.D."/>
            <person name="Nierman W.C."/>
            <person name="Vollebregt A.W."/>
            <person name="Zhao Z."/>
            <person name="Wu L."/>
            <person name="Kumar M."/>
            <person name="Stam H."/>
            <person name="van den Berg M.A."/>
            <person name="Pel H.J."/>
        </authorList>
    </citation>
    <scope>NUCLEOTIDE SEQUENCE [LARGE SCALE GENOMIC DNA]</scope>
    <source>
        <strain evidence="2 3">CBS 393.64</strain>
    </source>
</reference>